<accession>A0A8J8FGY5</accession>
<evidence type="ECO:0000259" key="1">
    <source>
        <dbReference type="PROSITE" id="PS51819"/>
    </source>
</evidence>
<protein>
    <submittedName>
        <fullName evidence="2">VOC family protein</fullName>
    </submittedName>
</protein>
<dbReference type="PROSITE" id="PS51819">
    <property type="entry name" value="VOC"/>
    <property type="match status" value="1"/>
</dbReference>
<dbReference type="PANTHER" id="PTHR34109">
    <property type="entry name" value="BNAUNNG04460D PROTEIN-RELATED"/>
    <property type="match status" value="1"/>
</dbReference>
<keyword evidence="3" id="KW-1185">Reference proteome</keyword>
<comment type="caution">
    <text evidence="2">The sequence shown here is derived from an EMBL/GenBank/DDBJ whole genome shotgun (WGS) entry which is preliminary data.</text>
</comment>
<organism evidence="2 3">
    <name type="scientific">Limnovirga soli</name>
    <dbReference type="NCBI Taxonomy" id="2656915"/>
    <lineage>
        <taxon>Bacteria</taxon>
        <taxon>Pseudomonadati</taxon>
        <taxon>Bacteroidota</taxon>
        <taxon>Chitinophagia</taxon>
        <taxon>Chitinophagales</taxon>
        <taxon>Chitinophagaceae</taxon>
        <taxon>Limnovirga</taxon>
    </lineage>
</organism>
<sequence length="149" mass="16454">MEVNPIPQGFSSITPYLHVQGLPHLMGFLTHAFGAKEISATKLPDGMVINACMQIGNAVIEISEVHGGFYPMPCAIHLYVADVDAVYAQAVEVGAEPVMEPTNQFYGDREAFVKDPCGNHWYIASRIENVPEEVLQQRMIEMTQQMGES</sequence>
<dbReference type="InterPro" id="IPR029068">
    <property type="entry name" value="Glyas_Bleomycin-R_OHBP_Dase"/>
</dbReference>
<evidence type="ECO:0000313" key="3">
    <source>
        <dbReference type="Proteomes" id="UP000598971"/>
    </source>
</evidence>
<dbReference type="Pfam" id="PF00903">
    <property type="entry name" value="Glyoxalase"/>
    <property type="match status" value="1"/>
</dbReference>
<name>A0A8J8FGY5_9BACT</name>
<dbReference type="Gene3D" id="3.30.720.120">
    <property type="match status" value="1"/>
</dbReference>
<dbReference type="InterPro" id="IPR037523">
    <property type="entry name" value="VOC_core"/>
</dbReference>
<dbReference type="Proteomes" id="UP000598971">
    <property type="component" value="Unassembled WGS sequence"/>
</dbReference>
<dbReference type="CDD" id="cd07246">
    <property type="entry name" value="VOC_like"/>
    <property type="match status" value="1"/>
</dbReference>
<dbReference type="InterPro" id="IPR004360">
    <property type="entry name" value="Glyas_Fos-R_dOase_dom"/>
</dbReference>
<feature type="domain" description="VOC" evidence="1">
    <location>
        <begin position="9"/>
        <end position="126"/>
    </location>
</feature>
<dbReference type="EMBL" id="WHPF01000011">
    <property type="protein sequence ID" value="NNV56813.1"/>
    <property type="molecule type" value="Genomic_DNA"/>
</dbReference>
<dbReference type="PANTHER" id="PTHR34109:SF1">
    <property type="entry name" value="VOC DOMAIN-CONTAINING PROTEIN"/>
    <property type="match status" value="1"/>
</dbReference>
<dbReference type="SUPFAM" id="SSF54593">
    <property type="entry name" value="Glyoxalase/Bleomycin resistance protein/Dihydroxybiphenyl dioxygenase"/>
    <property type="match status" value="1"/>
</dbReference>
<evidence type="ECO:0000313" key="2">
    <source>
        <dbReference type="EMBL" id="NNV56813.1"/>
    </source>
</evidence>
<proteinExistence type="predicted"/>
<gene>
    <name evidence="2" type="ORF">GD597_15175</name>
</gene>
<reference evidence="2" key="1">
    <citation type="submission" date="2019-10" db="EMBL/GenBank/DDBJ databases">
        <title>Draft genome sequence of Panacibacter sp. KCS-6.</title>
        <authorList>
            <person name="Yim K.J."/>
        </authorList>
    </citation>
    <scope>NUCLEOTIDE SEQUENCE</scope>
    <source>
        <strain evidence="2">KCS-6</strain>
    </source>
</reference>
<dbReference type="AlphaFoldDB" id="A0A8J8FGY5"/>
<dbReference type="RefSeq" id="WP_171608759.1">
    <property type="nucleotide sequence ID" value="NZ_WHPF01000011.1"/>
</dbReference>
<dbReference type="Gene3D" id="3.30.720.110">
    <property type="match status" value="1"/>
</dbReference>